<dbReference type="Pfam" id="PF20256">
    <property type="entry name" value="MoCoBD_2"/>
    <property type="match status" value="1"/>
</dbReference>
<dbReference type="GO" id="GO:0005506">
    <property type="term" value="F:iron ion binding"/>
    <property type="evidence" value="ECO:0007669"/>
    <property type="project" value="InterPro"/>
</dbReference>
<dbReference type="GO" id="GO:0016491">
    <property type="term" value="F:oxidoreductase activity"/>
    <property type="evidence" value="ECO:0007669"/>
    <property type="project" value="InterPro"/>
</dbReference>
<dbReference type="InterPro" id="IPR008274">
    <property type="entry name" value="AldOxase/xan_DH_MoCoBD1"/>
</dbReference>
<keyword evidence="1" id="KW-0500">Molybdenum</keyword>
<dbReference type="EMBL" id="MVBN01000009">
    <property type="protein sequence ID" value="OOK66894.1"/>
    <property type="molecule type" value="Genomic_DNA"/>
</dbReference>
<organism evidence="4 5">
    <name type="scientific">Mycobacterium kansasii</name>
    <dbReference type="NCBI Taxonomy" id="1768"/>
    <lineage>
        <taxon>Bacteria</taxon>
        <taxon>Bacillati</taxon>
        <taxon>Actinomycetota</taxon>
        <taxon>Actinomycetes</taxon>
        <taxon>Mycobacteriales</taxon>
        <taxon>Mycobacteriaceae</taxon>
        <taxon>Mycobacterium</taxon>
    </lineage>
</organism>
<evidence type="ECO:0000259" key="2">
    <source>
        <dbReference type="Pfam" id="PF02738"/>
    </source>
</evidence>
<dbReference type="Gene3D" id="3.30.365.10">
    <property type="entry name" value="Aldehyde oxidase/xanthine dehydrogenase, molybdopterin binding domain"/>
    <property type="match status" value="3"/>
</dbReference>
<comment type="caution">
    <text evidence="4">The sequence shown here is derived from an EMBL/GenBank/DDBJ whole genome shotgun (WGS) entry which is preliminary data.</text>
</comment>
<protein>
    <submittedName>
        <fullName evidence="4">Molybdopterin-binding domain of aldehyde dehydrogenase family protein</fullName>
    </submittedName>
</protein>
<dbReference type="Pfam" id="PF02738">
    <property type="entry name" value="MoCoBD_1"/>
    <property type="match status" value="1"/>
</dbReference>
<dbReference type="Proteomes" id="UP000188532">
    <property type="component" value="Unassembled WGS sequence"/>
</dbReference>
<proteinExistence type="predicted"/>
<gene>
    <name evidence="4" type="ORF">BZL29_7370</name>
</gene>
<evidence type="ECO:0000313" key="5">
    <source>
        <dbReference type="Proteomes" id="UP000188532"/>
    </source>
</evidence>
<dbReference type="InterPro" id="IPR046867">
    <property type="entry name" value="AldOxase/xan_DH_MoCoBD2"/>
</dbReference>
<feature type="domain" description="Aldehyde oxidase/xanthine dehydrogenase first molybdopterin binding" evidence="2">
    <location>
        <begin position="5"/>
        <end position="37"/>
    </location>
</feature>
<dbReference type="AlphaFoldDB" id="A0A1V3WIS9"/>
<evidence type="ECO:0000313" key="4">
    <source>
        <dbReference type="EMBL" id="OOK66894.1"/>
    </source>
</evidence>
<dbReference type="InterPro" id="IPR016208">
    <property type="entry name" value="Ald_Oxase/xanthine_DH-like"/>
</dbReference>
<accession>A0A1V3WIS9</accession>
<dbReference type="PANTHER" id="PTHR11908">
    <property type="entry name" value="XANTHINE DEHYDROGENASE"/>
    <property type="match status" value="1"/>
</dbReference>
<evidence type="ECO:0000256" key="1">
    <source>
        <dbReference type="ARBA" id="ARBA00022505"/>
    </source>
</evidence>
<feature type="domain" description="Aldehyde oxidase/xanthine dehydrogenase second molybdopterin binding" evidence="3">
    <location>
        <begin position="62"/>
        <end position="307"/>
    </location>
</feature>
<sequence>MVHEGPGAVTGAFALECAMDDLAHRLRMDPIELRMRNEPDVDQTNGMPFSTRRLTECLTRGATRFGWNRRNPAPAATREGDLFVGIGVAAAAYYTYRSQCSAIAKVFADGTAEVQCGTSDMGPGTYTSMTQVAADALGMPLSRVRFALGDSSFPPAPPHSASRTMASVGSAVYTAANMLRDKFIRTAVTDPRSPLSGLRPEAVAVVDGRMFAMASGPGSEPGESYQDLLRRRGWAGLDSQQTWTPDDADRRYSTYSYGAVFAEVVVDRLLPTVRIRRMYACYDAGRVINPKLAHSQAIGAWSAGSGWRCWSGRSWITATAG</sequence>
<dbReference type="InterPro" id="IPR037165">
    <property type="entry name" value="AldOxase/xan_DH_Mopterin-bd_sf"/>
</dbReference>
<dbReference type="SUPFAM" id="SSF56003">
    <property type="entry name" value="Molybdenum cofactor-binding domain"/>
    <property type="match status" value="1"/>
</dbReference>
<name>A0A1V3WIS9_MYCKA</name>
<dbReference type="PANTHER" id="PTHR11908:SF132">
    <property type="entry name" value="ALDEHYDE OXIDASE 1-RELATED"/>
    <property type="match status" value="1"/>
</dbReference>
<reference evidence="4 5" key="1">
    <citation type="submission" date="2017-02" db="EMBL/GenBank/DDBJ databases">
        <title>Complete genome sequences of Mycobacterium kansasii strains isolated from rhesus macaques.</title>
        <authorList>
            <person name="Panda A."/>
            <person name="Nagaraj S."/>
            <person name="Zhao X."/>
            <person name="Tettelin H."/>
            <person name="Detolla L.J."/>
        </authorList>
    </citation>
    <scope>NUCLEOTIDE SEQUENCE [LARGE SCALE GENOMIC DNA]</scope>
    <source>
        <strain evidence="4 5">11-3469</strain>
    </source>
</reference>
<evidence type="ECO:0000259" key="3">
    <source>
        <dbReference type="Pfam" id="PF20256"/>
    </source>
</evidence>